<comment type="subcellular location">
    <subcellularLocation>
        <location evidence="1">Secreted</location>
    </subcellularLocation>
</comment>
<evidence type="ECO:0000313" key="10">
    <source>
        <dbReference type="Ensembl" id="ENSCPGP00000001284.1"/>
    </source>
</evidence>
<keyword evidence="7" id="KW-1133">Transmembrane helix</keyword>
<feature type="transmembrane region" description="Helical" evidence="7">
    <location>
        <begin position="29"/>
        <end position="51"/>
    </location>
</feature>
<evidence type="ECO:0000256" key="7">
    <source>
        <dbReference type="SAM" id="Phobius"/>
    </source>
</evidence>
<dbReference type="InterPro" id="IPR008138">
    <property type="entry name" value="SapB_2"/>
</dbReference>
<proteinExistence type="predicted"/>
<dbReference type="PANTHER" id="PTHR15541:SF2">
    <property type="entry name" value="GRANULYSIN"/>
    <property type="match status" value="1"/>
</dbReference>
<evidence type="ECO:0000256" key="1">
    <source>
        <dbReference type="ARBA" id="ARBA00004613"/>
    </source>
</evidence>
<dbReference type="PROSITE" id="PS50015">
    <property type="entry name" value="SAP_B"/>
    <property type="match status" value="1"/>
</dbReference>
<evidence type="ECO:0000256" key="2">
    <source>
        <dbReference type="ARBA" id="ARBA00022525"/>
    </source>
</evidence>
<keyword evidence="6" id="KW-0325">Glycoprotein</keyword>
<dbReference type="GO" id="GO:0005576">
    <property type="term" value="C:extracellular region"/>
    <property type="evidence" value="ECO:0007669"/>
    <property type="project" value="UniProtKB-SubCell"/>
</dbReference>
<dbReference type="SUPFAM" id="SSF47862">
    <property type="entry name" value="Saposin"/>
    <property type="match status" value="1"/>
</dbReference>
<keyword evidence="11" id="KW-1185">Reference proteome</keyword>
<dbReference type="GO" id="GO:0061844">
    <property type="term" value="P:antimicrobial humoral immune response mediated by antimicrobial peptide"/>
    <property type="evidence" value="ECO:0007669"/>
    <property type="project" value="TreeGrafter"/>
</dbReference>
<dbReference type="PANTHER" id="PTHR15541">
    <property type="entry name" value="GRANULYSIN RELATED"/>
    <property type="match status" value="1"/>
</dbReference>
<sequence>MLSGAAVPTAHSAGYKSCWGGTRRLSPAITLSSGLTMAAAFLLVLMVVGAAQATVPDPCQGGPMSWCQDMATATQCGREQYCHDLWDSLAMGDTAKGDVAEGDVLAPGRGKKCSLCTKILKQIKAMAGDDPDEAAVEAALGKACQALGKQLGRVCKRLVKKYREEISEALQNGDDPQDTCAAIGFCKA</sequence>
<feature type="domain" description="Saposin A-type" evidence="9">
    <location>
        <begin position="52"/>
        <end position="91"/>
    </location>
</feature>
<evidence type="ECO:0000256" key="6">
    <source>
        <dbReference type="ARBA" id="ARBA00023180"/>
    </source>
</evidence>
<dbReference type="InterPro" id="IPR003119">
    <property type="entry name" value="SAP_A"/>
</dbReference>
<evidence type="ECO:0000313" key="11">
    <source>
        <dbReference type="Proteomes" id="UP000694419"/>
    </source>
</evidence>
<reference evidence="10" key="1">
    <citation type="submission" date="2025-05" db="UniProtKB">
        <authorList>
            <consortium name="Ensembl"/>
        </authorList>
    </citation>
    <scope>IDENTIFICATION</scope>
</reference>
<evidence type="ECO:0000256" key="5">
    <source>
        <dbReference type="ARBA" id="ARBA00023157"/>
    </source>
</evidence>
<dbReference type="Ensembl" id="ENSCPGT00000001430.1">
    <property type="protein sequence ID" value="ENSCPGP00000001284.1"/>
    <property type="gene ID" value="ENSCPGG00000001006.1"/>
</dbReference>
<dbReference type="Ensembl" id="ENSCPGT00000001418.1">
    <property type="protein sequence ID" value="ENSCPGP00000001273.1"/>
    <property type="gene ID" value="ENSCPGG00000001006.1"/>
</dbReference>
<dbReference type="Pfam" id="PF02199">
    <property type="entry name" value="SapA"/>
    <property type="match status" value="1"/>
</dbReference>
<keyword evidence="7" id="KW-0472">Membrane</keyword>
<dbReference type="InterPro" id="IPR008139">
    <property type="entry name" value="SaposinB_dom"/>
</dbReference>
<keyword evidence="7" id="KW-0812">Transmembrane</keyword>
<accession>A0A8C3PH49</accession>
<dbReference type="Gene3D" id="1.10.225.10">
    <property type="entry name" value="Saposin-like"/>
    <property type="match status" value="1"/>
</dbReference>
<dbReference type="InterPro" id="IPR011001">
    <property type="entry name" value="Saposin-like"/>
</dbReference>
<dbReference type="AlphaFoldDB" id="A0A8C3PH49"/>
<keyword evidence="5" id="KW-1015">Disulfide bond</keyword>
<keyword evidence="2" id="KW-0964">Secreted</keyword>
<dbReference type="GO" id="GO:0042742">
    <property type="term" value="P:defense response to bacterium"/>
    <property type="evidence" value="ECO:0007669"/>
    <property type="project" value="InterPro"/>
</dbReference>
<keyword evidence="3" id="KW-0732">Signal</keyword>
<name>A0A8C3PH49_9CHAR</name>
<feature type="domain" description="Saposin B-type" evidence="8">
    <location>
        <begin position="109"/>
        <end position="188"/>
    </location>
</feature>
<evidence type="ECO:0000259" key="9">
    <source>
        <dbReference type="PROSITE" id="PS51110"/>
    </source>
</evidence>
<evidence type="ECO:0000259" key="8">
    <source>
        <dbReference type="PROSITE" id="PS50015"/>
    </source>
</evidence>
<protein>
    <recommendedName>
        <fullName evidence="12">Saposin B-type domain-containing protein</fullName>
    </recommendedName>
</protein>
<evidence type="ECO:0000256" key="3">
    <source>
        <dbReference type="ARBA" id="ARBA00022729"/>
    </source>
</evidence>
<dbReference type="Proteomes" id="UP000694419">
    <property type="component" value="Unplaced"/>
</dbReference>
<dbReference type="SMART" id="SM00741">
    <property type="entry name" value="SapB"/>
    <property type="match status" value="1"/>
</dbReference>
<keyword evidence="4" id="KW-0677">Repeat</keyword>
<dbReference type="Pfam" id="PF03489">
    <property type="entry name" value="SapB_2"/>
    <property type="match status" value="1"/>
</dbReference>
<dbReference type="GO" id="GO:0031640">
    <property type="term" value="P:killing of cells of another organism"/>
    <property type="evidence" value="ECO:0007669"/>
    <property type="project" value="TreeGrafter"/>
</dbReference>
<dbReference type="InterPro" id="IPR038847">
    <property type="entry name" value="Granulysin-like"/>
</dbReference>
<evidence type="ECO:0000256" key="4">
    <source>
        <dbReference type="ARBA" id="ARBA00022737"/>
    </source>
</evidence>
<evidence type="ECO:0008006" key="12">
    <source>
        <dbReference type="Google" id="ProtNLM"/>
    </source>
</evidence>
<dbReference type="PROSITE" id="PS51110">
    <property type="entry name" value="SAP_A"/>
    <property type="match status" value="1"/>
</dbReference>
<organism evidence="10 11">
    <name type="scientific">Calidris pygmaea</name>
    <name type="common">Spoon-billed sandpiper</name>
    <dbReference type="NCBI Taxonomy" id="425635"/>
    <lineage>
        <taxon>Eukaryota</taxon>
        <taxon>Metazoa</taxon>
        <taxon>Chordata</taxon>
        <taxon>Craniata</taxon>
        <taxon>Vertebrata</taxon>
        <taxon>Euteleostomi</taxon>
        <taxon>Archelosauria</taxon>
        <taxon>Archosauria</taxon>
        <taxon>Dinosauria</taxon>
        <taxon>Saurischia</taxon>
        <taxon>Theropoda</taxon>
        <taxon>Coelurosauria</taxon>
        <taxon>Aves</taxon>
        <taxon>Neognathae</taxon>
        <taxon>Neoaves</taxon>
        <taxon>Charadriiformes</taxon>
        <taxon>Scolopacidae</taxon>
        <taxon>Calidris</taxon>
    </lineage>
</organism>
<dbReference type="GO" id="GO:0044194">
    <property type="term" value="C:cytolytic granule"/>
    <property type="evidence" value="ECO:0007669"/>
    <property type="project" value="TreeGrafter"/>
</dbReference>